<evidence type="ECO:0000313" key="10">
    <source>
        <dbReference type="Proteomes" id="UP000738402"/>
    </source>
</evidence>
<comment type="caution">
    <text evidence="7">The sequence shown here is derived from an EMBL/GenBank/DDBJ whole genome shotgun (WGS) entry which is preliminary data.</text>
</comment>
<dbReference type="InterPro" id="IPR019716">
    <property type="entry name" value="Ribosomal_mL53"/>
</dbReference>
<evidence type="ECO:0000256" key="1">
    <source>
        <dbReference type="ARBA" id="ARBA00004173"/>
    </source>
</evidence>
<evidence type="ECO:0000256" key="6">
    <source>
        <dbReference type="ARBA" id="ARBA00035180"/>
    </source>
</evidence>
<dbReference type="PANTHER" id="PTHR28236">
    <property type="entry name" value="54S RIBOSOMAL PROTEIN L44, MITOCHONDRIAL"/>
    <property type="match status" value="1"/>
</dbReference>
<proteinExistence type="inferred from homology"/>
<comment type="similarity">
    <text evidence="2">Belongs to the mitochondrion-specific ribosomal protein mL53 family.</text>
</comment>
<dbReference type="InterPro" id="IPR042776">
    <property type="entry name" value="Ribosomal_mL53_fung"/>
</dbReference>
<dbReference type="Proteomes" id="UP000697297">
    <property type="component" value="Unassembled WGS sequence"/>
</dbReference>
<evidence type="ECO:0000313" key="9">
    <source>
        <dbReference type="Proteomes" id="UP000697297"/>
    </source>
</evidence>
<keyword evidence="4" id="KW-0496">Mitochondrion</keyword>
<keyword evidence="5" id="KW-0687">Ribonucleoprotein</keyword>
<dbReference type="EMBL" id="JAHLUN010000014">
    <property type="protein sequence ID" value="KAG7762420.1"/>
    <property type="molecule type" value="Genomic_DNA"/>
</dbReference>
<organism evidence="7 10">
    <name type="scientific">Ogataea haglerorum</name>
    <dbReference type="NCBI Taxonomy" id="1937702"/>
    <lineage>
        <taxon>Eukaryota</taxon>
        <taxon>Fungi</taxon>
        <taxon>Dikarya</taxon>
        <taxon>Ascomycota</taxon>
        <taxon>Saccharomycotina</taxon>
        <taxon>Pichiomycetes</taxon>
        <taxon>Pichiales</taxon>
        <taxon>Pichiaceae</taxon>
        <taxon>Ogataea</taxon>
    </lineage>
</organism>
<dbReference type="GO" id="GO:0005762">
    <property type="term" value="C:mitochondrial large ribosomal subunit"/>
    <property type="evidence" value="ECO:0007669"/>
    <property type="project" value="TreeGrafter"/>
</dbReference>
<dbReference type="EMBL" id="JAHLUH010000013">
    <property type="protein sequence ID" value="KAG7725245.1"/>
    <property type="molecule type" value="Genomic_DNA"/>
</dbReference>
<evidence type="ECO:0000313" key="8">
    <source>
        <dbReference type="EMBL" id="KAG7762420.1"/>
    </source>
</evidence>
<evidence type="ECO:0000256" key="3">
    <source>
        <dbReference type="ARBA" id="ARBA00022980"/>
    </source>
</evidence>
<keyword evidence="3" id="KW-0689">Ribosomal protein</keyword>
<dbReference type="Pfam" id="PF10780">
    <property type="entry name" value="MRP_L53"/>
    <property type="match status" value="1"/>
</dbReference>
<evidence type="ECO:0000256" key="2">
    <source>
        <dbReference type="ARBA" id="ARBA00005557"/>
    </source>
</evidence>
<comment type="subcellular location">
    <subcellularLocation>
        <location evidence="1">Mitochondrion</location>
    </subcellularLocation>
</comment>
<name>A0AAN6D2D9_9ASCO</name>
<dbReference type="Proteomes" id="UP000738402">
    <property type="component" value="Unassembled WGS sequence"/>
</dbReference>
<reference evidence="7 9" key="1">
    <citation type="journal article" date="2021" name="G3 (Bethesda)">
        <title>Genomic diversity, chromosomal rearrangements, and interspecies hybridization in the ogataea polymorpha species complex.</title>
        <authorList>
            <person name="Hanson S.J."/>
            <person name="Cinneide E.O."/>
            <person name="Salzberg L.I."/>
            <person name="Wolfe K.H."/>
            <person name="McGowan J."/>
            <person name="Fitzpatrick D.A."/>
            <person name="Matlin K."/>
        </authorList>
    </citation>
    <scope>NUCLEOTIDE SEQUENCE</scope>
    <source>
        <strain evidence="8">81-436-3</strain>
        <strain evidence="7">83-405-1</strain>
    </source>
</reference>
<evidence type="ECO:0000256" key="4">
    <source>
        <dbReference type="ARBA" id="ARBA00023128"/>
    </source>
</evidence>
<gene>
    <name evidence="7" type="ORF">KL933_004259</name>
    <name evidence="8" type="ORF">KL946_004536</name>
</gene>
<dbReference type="AlphaFoldDB" id="A0AAN6D2D9"/>
<dbReference type="Gene3D" id="3.40.30.10">
    <property type="entry name" value="Glutaredoxin"/>
    <property type="match status" value="1"/>
</dbReference>
<evidence type="ECO:0000313" key="7">
    <source>
        <dbReference type="EMBL" id="KAG7725245.1"/>
    </source>
</evidence>
<sequence>MITKFFSKIVVKFNPFGPEAKCARSFIGLISSQVRQTCQVDLEVLPRASTTPPLLKVTFKDNTSMEGNPAEQTLEDIRQMLDRHSRQLQFKEDANK</sequence>
<keyword evidence="9" id="KW-1185">Reference proteome</keyword>
<evidence type="ECO:0000256" key="5">
    <source>
        <dbReference type="ARBA" id="ARBA00023274"/>
    </source>
</evidence>
<accession>A0AAN6D2D9</accession>
<dbReference type="GO" id="GO:0003735">
    <property type="term" value="F:structural constituent of ribosome"/>
    <property type="evidence" value="ECO:0007669"/>
    <property type="project" value="TreeGrafter"/>
</dbReference>
<dbReference type="PANTHER" id="PTHR28236:SF1">
    <property type="entry name" value="LARGE RIBOSOMAL SUBUNIT PROTEIN ML53"/>
    <property type="match status" value="1"/>
</dbReference>
<protein>
    <recommendedName>
        <fullName evidence="6">Large ribosomal subunit protein mL53</fullName>
    </recommendedName>
</protein>